<dbReference type="AlphaFoldDB" id="A0AAD9G0I5"/>
<proteinExistence type="predicted"/>
<reference evidence="1" key="1">
    <citation type="submission" date="2023-08" db="EMBL/GenBank/DDBJ databases">
        <title>Reference Genome Resource for the Citrus Pathogen Phytophthora citrophthora.</title>
        <authorList>
            <person name="Moller H."/>
            <person name="Coetzee B."/>
            <person name="Rose L.J."/>
            <person name="Van Niekerk J.M."/>
        </authorList>
    </citation>
    <scope>NUCLEOTIDE SEQUENCE</scope>
    <source>
        <strain evidence="1">STE-U-9442</strain>
    </source>
</reference>
<name>A0AAD9G0I5_9STRA</name>
<gene>
    <name evidence="1" type="ORF">P3T76_014959</name>
</gene>
<organism evidence="1 2">
    <name type="scientific">Phytophthora citrophthora</name>
    <dbReference type="NCBI Taxonomy" id="4793"/>
    <lineage>
        <taxon>Eukaryota</taxon>
        <taxon>Sar</taxon>
        <taxon>Stramenopiles</taxon>
        <taxon>Oomycota</taxon>
        <taxon>Peronosporomycetes</taxon>
        <taxon>Peronosporales</taxon>
        <taxon>Peronosporaceae</taxon>
        <taxon>Phytophthora</taxon>
    </lineage>
</organism>
<sequence length="347" mass="39547">MTLTSPLSREMTTVQKGPRHRYYKRQKLEIETHATELVQLNAALKREEALKKGKKKSEAGQIKSKSMWRVVARHYRRKLFVSEEKRQWLHAAVKGKALLIDDLLRVVRQQTKIASIIGDQTAEVPADILYAMDIQEINALYKQTDIIFSACGLDPTSVDTTPFQRSITRTCDGIAIQNVRRQYFAFSYTQACQANWMLSHLTHWQQDREDYLGIDDPSNTIATKFRISKNFPGGVWVSLRKRFVLRQFKEDTRTILVWKAHSAGEEAWLGMETVETGWAIIRPSSSVPGTVMELCLKLVPGHLNSAYEFPGNPFDTSLQSIVQRDTEEVSNGANTLLLEHMLTGIHA</sequence>
<evidence type="ECO:0000313" key="1">
    <source>
        <dbReference type="EMBL" id="KAK1929561.1"/>
    </source>
</evidence>
<keyword evidence="2" id="KW-1185">Reference proteome</keyword>
<accession>A0AAD9G0I5</accession>
<dbReference type="Proteomes" id="UP001259832">
    <property type="component" value="Unassembled WGS sequence"/>
</dbReference>
<evidence type="ECO:0000313" key="2">
    <source>
        <dbReference type="Proteomes" id="UP001259832"/>
    </source>
</evidence>
<dbReference type="EMBL" id="JASMQC010000047">
    <property type="protein sequence ID" value="KAK1929561.1"/>
    <property type="molecule type" value="Genomic_DNA"/>
</dbReference>
<protein>
    <submittedName>
        <fullName evidence="1">Uncharacterized protein</fullName>
    </submittedName>
</protein>
<comment type="caution">
    <text evidence="1">The sequence shown here is derived from an EMBL/GenBank/DDBJ whole genome shotgun (WGS) entry which is preliminary data.</text>
</comment>